<keyword evidence="1" id="KW-0472">Membrane</keyword>
<evidence type="ECO:0000313" key="3">
    <source>
        <dbReference type="Proteomes" id="UP001221757"/>
    </source>
</evidence>
<evidence type="ECO:0000313" key="2">
    <source>
        <dbReference type="EMBL" id="KAJ7688683.1"/>
    </source>
</evidence>
<keyword evidence="1" id="KW-1133">Transmembrane helix</keyword>
<comment type="caution">
    <text evidence="2">The sequence shown here is derived from an EMBL/GenBank/DDBJ whole genome shotgun (WGS) entry which is preliminary data.</text>
</comment>
<keyword evidence="3" id="KW-1185">Reference proteome</keyword>
<protein>
    <submittedName>
        <fullName evidence="2">Uncharacterized protein</fullName>
    </submittedName>
</protein>
<reference evidence="2" key="1">
    <citation type="submission" date="2023-03" db="EMBL/GenBank/DDBJ databases">
        <title>Massive genome expansion in bonnet fungi (Mycena s.s.) driven by repeated elements and novel gene families across ecological guilds.</title>
        <authorList>
            <consortium name="Lawrence Berkeley National Laboratory"/>
            <person name="Harder C.B."/>
            <person name="Miyauchi S."/>
            <person name="Viragh M."/>
            <person name="Kuo A."/>
            <person name="Thoen E."/>
            <person name="Andreopoulos B."/>
            <person name="Lu D."/>
            <person name="Skrede I."/>
            <person name="Drula E."/>
            <person name="Henrissat B."/>
            <person name="Morin E."/>
            <person name="Kohler A."/>
            <person name="Barry K."/>
            <person name="LaButti K."/>
            <person name="Morin E."/>
            <person name="Salamov A."/>
            <person name="Lipzen A."/>
            <person name="Mereny Z."/>
            <person name="Hegedus B."/>
            <person name="Baldrian P."/>
            <person name="Stursova M."/>
            <person name="Weitz H."/>
            <person name="Taylor A."/>
            <person name="Grigoriev I.V."/>
            <person name="Nagy L.G."/>
            <person name="Martin F."/>
            <person name="Kauserud H."/>
        </authorList>
    </citation>
    <scope>NUCLEOTIDE SEQUENCE</scope>
    <source>
        <strain evidence="2">CBHHK067</strain>
    </source>
</reference>
<dbReference type="AlphaFoldDB" id="A0AAD7DD44"/>
<gene>
    <name evidence="2" type="ORF">B0H17DRAFT_1067853</name>
</gene>
<organism evidence="2 3">
    <name type="scientific">Mycena rosella</name>
    <name type="common">Pink bonnet</name>
    <name type="synonym">Agaricus rosellus</name>
    <dbReference type="NCBI Taxonomy" id="1033263"/>
    <lineage>
        <taxon>Eukaryota</taxon>
        <taxon>Fungi</taxon>
        <taxon>Dikarya</taxon>
        <taxon>Basidiomycota</taxon>
        <taxon>Agaricomycotina</taxon>
        <taxon>Agaricomycetes</taxon>
        <taxon>Agaricomycetidae</taxon>
        <taxon>Agaricales</taxon>
        <taxon>Marasmiineae</taxon>
        <taxon>Mycenaceae</taxon>
        <taxon>Mycena</taxon>
    </lineage>
</organism>
<feature type="transmembrane region" description="Helical" evidence="1">
    <location>
        <begin position="6"/>
        <end position="23"/>
    </location>
</feature>
<keyword evidence="1" id="KW-0812">Transmembrane</keyword>
<name>A0AAD7DD44_MYCRO</name>
<dbReference type="EMBL" id="JARKIE010000077">
    <property type="protein sequence ID" value="KAJ7688683.1"/>
    <property type="molecule type" value="Genomic_DNA"/>
</dbReference>
<proteinExistence type="predicted"/>
<evidence type="ECO:0000256" key="1">
    <source>
        <dbReference type="SAM" id="Phobius"/>
    </source>
</evidence>
<dbReference type="Proteomes" id="UP001221757">
    <property type="component" value="Unassembled WGS sequence"/>
</dbReference>
<feature type="transmembrane region" description="Helical" evidence="1">
    <location>
        <begin position="43"/>
        <end position="65"/>
    </location>
</feature>
<sequence>MLYPCPYPPLILVLEAGAAFLALRLSIIRAPPRSGRSLVPGRVLVPCPLAVASRVLVLVALLFSVHSFSSKTRKCGPKT</sequence>
<accession>A0AAD7DD44</accession>